<name>A0A7S4P9D9_GUITH</name>
<dbReference type="EMBL" id="HBKN01039529">
    <property type="protein sequence ID" value="CAE2327210.1"/>
    <property type="molecule type" value="Transcribed_RNA"/>
</dbReference>
<dbReference type="Gene3D" id="1.10.490.10">
    <property type="entry name" value="Globins"/>
    <property type="match status" value="1"/>
</dbReference>
<proteinExistence type="predicted"/>
<accession>A0A7S4P9D9</accession>
<dbReference type="InterPro" id="IPR009050">
    <property type="entry name" value="Globin-like_sf"/>
</dbReference>
<evidence type="ECO:0000313" key="2">
    <source>
        <dbReference type="EMBL" id="CAE2327210.1"/>
    </source>
</evidence>
<dbReference type="CDD" id="cd01040">
    <property type="entry name" value="Mb-like"/>
    <property type="match status" value="1"/>
</dbReference>
<dbReference type="SUPFAM" id="SSF46458">
    <property type="entry name" value="Globin-like"/>
    <property type="match status" value="1"/>
</dbReference>
<feature type="region of interest" description="Disordered" evidence="1">
    <location>
        <begin position="1"/>
        <end position="91"/>
    </location>
</feature>
<dbReference type="InterPro" id="IPR012292">
    <property type="entry name" value="Globin/Proto"/>
</dbReference>
<dbReference type="GO" id="GO:0020037">
    <property type="term" value="F:heme binding"/>
    <property type="evidence" value="ECO:0007669"/>
    <property type="project" value="InterPro"/>
</dbReference>
<organism evidence="2">
    <name type="scientific">Guillardia theta</name>
    <name type="common">Cryptophyte</name>
    <name type="synonym">Cryptomonas phi</name>
    <dbReference type="NCBI Taxonomy" id="55529"/>
    <lineage>
        <taxon>Eukaryota</taxon>
        <taxon>Cryptophyceae</taxon>
        <taxon>Pyrenomonadales</taxon>
        <taxon>Geminigeraceae</taxon>
        <taxon>Guillardia</taxon>
    </lineage>
</organism>
<protein>
    <submittedName>
        <fullName evidence="2">Uncharacterized protein</fullName>
    </submittedName>
</protein>
<dbReference type="GO" id="GO:0019825">
    <property type="term" value="F:oxygen binding"/>
    <property type="evidence" value="ECO:0007669"/>
    <property type="project" value="InterPro"/>
</dbReference>
<sequence length="275" mass="30371">MGCGSSTNKNDIIQPMTSTPVKQVKPVSVDQSLGKPISSPQAVATPNTEAAEPIKPPSEAPKAVKVEKESQNSPAEPTPSESKKQSSSIIGEDDKLVEDSWKDCENNLQEYIDKFVLRIVASNSRSRGIFTVDEESRVEESSKAKATELFAAVGRSIAGLQDCEKCVEILKEYKFGVKPEQFLEIADIVSAVVCENGNDSLKSAWRISVYKTVQKLEDRLRQEYEGLSRDPSAVEPEWNQKPVRLPLQTTMQFGTPSTLNSQIRPMDSNSKFQAF</sequence>
<feature type="compositionally biased region" description="Polar residues" evidence="1">
    <location>
        <begin position="1"/>
        <end position="21"/>
    </location>
</feature>
<dbReference type="InterPro" id="IPR044399">
    <property type="entry name" value="Mb-like_M"/>
</dbReference>
<gene>
    <name evidence="2" type="ORF">GTHE00462_LOCUS30930</name>
</gene>
<feature type="region of interest" description="Disordered" evidence="1">
    <location>
        <begin position="255"/>
        <end position="275"/>
    </location>
</feature>
<reference evidence="2" key="1">
    <citation type="submission" date="2021-01" db="EMBL/GenBank/DDBJ databases">
        <authorList>
            <person name="Corre E."/>
            <person name="Pelletier E."/>
            <person name="Niang G."/>
            <person name="Scheremetjew M."/>
            <person name="Finn R."/>
            <person name="Kale V."/>
            <person name="Holt S."/>
            <person name="Cochrane G."/>
            <person name="Meng A."/>
            <person name="Brown T."/>
            <person name="Cohen L."/>
        </authorList>
    </citation>
    <scope>NUCLEOTIDE SEQUENCE</scope>
    <source>
        <strain evidence="2">CCMP 2712</strain>
    </source>
</reference>
<dbReference type="AlphaFoldDB" id="A0A7S4P9D9"/>
<evidence type="ECO:0000256" key="1">
    <source>
        <dbReference type="SAM" id="MobiDB-lite"/>
    </source>
</evidence>
<feature type="compositionally biased region" description="Polar residues" evidence="1">
    <location>
        <begin position="38"/>
        <end position="48"/>
    </location>
</feature>